<dbReference type="InParanoid" id="K3ZGQ5"/>
<accession>K3ZGQ5</accession>
<name>K3ZGQ5_SETIT</name>
<organism evidence="1 2">
    <name type="scientific">Setaria italica</name>
    <name type="common">Foxtail millet</name>
    <name type="synonym">Panicum italicum</name>
    <dbReference type="NCBI Taxonomy" id="4555"/>
    <lineage>
        <taxon>Eukaryota</taxon>
        <taxon>Viridiplantae</taxon>
        <taxon>Streptophyta</taxon>
        <taxon>Embryophyta</taxon>
        <taxon>Tracheophyta</taxon>
        <taxon>Spermatophyta</taxon>
        <taxon>Magnoliopsida</taxon>
        <taxon>Liliopsida</taxon>
        <taxon>Poales</taxon>
        <taxon>Poaceae</taxon>
        <taxon>PACMAD clade</taxon>
        <taxon>Panicoideae</taxon>
        <taxon>Panicodae</taxon>
        <taxon>Paniceae</taxon>
        <taxon>Cenchrinae</taxon>
        <taxon>Setaria</taxon>
    </lineage>
</organism>
<evidence type="ECO:0000313" key="1">
    <source>
        <dbReference type="EnsemblPlants" id="KQL14293"/>
    </source>
</evidence>
<dbReference type="EMBL" id="AGNK02001547">
    <property type="status" value="NOT_ANNOTATED_CDS"/>
    <property type="molecule type" value="Genomic_DNA"/>
</dbReference>
<sequence length="38" mass="3934">MVPLTADFTLCPATTIVATKPFRPAPPVANFALCIASS</sequence>
<dbReference type="Gramene" id="KQL14293">
    <property type="protein sequence ID" value="KQL14293"/>
    <property type="gene ID" value="SETIT_025757mg"/>
</dbReference>
<reference evidence="2" key="1">
    <citation type="journal article" date="2012" name="Nat. Biotechnol.">
        <title>Reference genome sequence of the model plant Setaria.</title>
        <authorList>
            <person name="Bennetzen J.L."/>
            <person name="Schmutz J."/>
            <person name="Wang H."/>
            <person name="Percifield R."/>
            <person name="Hawkins J."/>
            <person name="Pontaroli A.C."/>
            <person name="Estep M."/>
            <person name="Feng L."/>
            <person name="Vaughn J.N."/>
            <person name="Grimwood J."/>
            <person name="Jenkins J."/>
            <person name="Barry K."/>
            <person name="Lindquist E."/>
            <person name="Hellsten U."/>
            <person name="Deshpande S."/>
            <person name="Wang X."/>
            <person name="Wu X."/>
            <person name="Mitros T."/>
            <person name="Triplett J."/>
            <person name="Yang X."/>
            <person name="Ye C.Y."/>
            <person name="Mauro-Herrera M."/>
            <person name="Wang L."/>
            <person name="Li P."/>
            <person name="Sharma M."/>
            <person name="Sharma R."/>
            <person name="Ronald P.C."/>
            <person name="Panaud O."/>
            <person name="Kellogg E.A."/>
            <person name="Brutnell T.P."/>
            <person name="Doust A.N."/>
            <person name="Tuskan G.A."/>
            <person name="Rokhsar D."/>
            <person name="Devos K.M."/>
        </authorList>
    </citation>
    <scope>NUCLEOTIDE SEQUENCE [LARGE SCALE GENOMIC DNA]</scope>
    <source>
        <strain evidence="2">cv. Yugu1</strain>
    </source>
</reference>
<reference evidence="1" key="2">
    <citation type="submission" date="2018-08" db="UniProtKB">
        <authorList>
            <consortium name="EnsemblPlants"/>
        </authorList>
    </citation>
    <scope>IDENTIFICATION</scope>
    <source>
        <strain evidence="1">Yugu1</strain>
    </source>
</reference>
<protein>
    <submittedName>
        <fullName evidence="1">Uncharacterized protein</fullName>
    </submittedName>
</protein>
<dbReference type="Proteomes" id="UP000004995">
    <property type="component" value="Unassembled WGS sequence"/>
</dbReference>
<dbReference type="HOGENOM" id="CLU_3336456_0_0_1"/>
<keyword evidence="2" id="KW-1185">Reference proteome</keyword>
<dbReference type="EnsemblPlants" id="KQL14293">
    <property type="protein sequence ID" value="KQL14293"/>
    <property type="gene ID" value="SETIT_025757mg"/>
</dbReference>
<proteinExistence type="predicted"/>
<dbReference type="AlphaFoldDB" id="K3ZGQ5"/>
<evidence type="ECO:0000313" key="2">
    <source>
        <dbReference type="Proteomes" id="UP000004995"/>
    </source>
</evidence>